<dbReference type="EMBL" id="FRCP01000010">
    <property type="protein sequence ID" value="SHM45357.1"/>
    <property type="molecule type" value="Genomic_DNA"/>
</dbReference>
<protein>
    <submittedName>
        <fullName evidence="9">Hemolysin III</fullName>
    </submittedName>
</protein>
<reference evidence="9 10" key="1">
    <citation type="submission" date="2016-11" db="EMBL/GenBank/DDBJ databases">
        <authorList>
            <person name="Jaros S."/>
            <person name="Januszkiewicz K."/>
            <person name="Wedrychowicz H."/>
        </authorList>
    </citation>
    <scope>NUCLEOTIDE SEQUENCE [LARGE SCALE GENOMIC DNA]</scope>
    <source>
        <strain evidence="9 10">DSM 15930</strain>
    </source>
</reference>
<feature type="transmembrane region" description="Helical" evidence="8">
    <location>
        <begin position="83"/>
        <end position="101"/>
    </location>
</feature>
<evidence type="ECO:0000256" key="7">
    <source>
        <dbReference type="PIRSR" id="PIRSR604254-1"/>
    </source>
</evidence>
<comment type="subcellular location">
    <subcellularLocation>
        <location evidence="1">Cell membrane</location>
        <topology evidence="1">Multi-pass membrane protein</topology>
    </subcellularLocation>
</comment>
<evidence type="ECO:0000313" key="9">
    <source>
        <dbReference type="EMBL" id="SHM45357.1"/>
    </source>
</evidence>
<evidence type="ECO:0000256" key="1">
    <source>
        <dbReference type="ARBA" id="ARBA00004651"/>
    </source>
</evidence>
<feature type="transmembrane region" description="Helical" evidence="8">
    <location>
        <begin position="196"/>
        <end position="216"/>
    </location>
</feature>
<accession>A0A1M7IYJ2</accession>
<keyword evidence="4 8" id="KW-0812">Transmembrane</keyword>
<dbReference type="PANTHER" id="PTHR20855:SF3">
    <property type="entry name" value="LD03007P"/>
    <property type="match status" value="1"/>
</dbReference>
<dbReference type="OrthoDB" id="9813689at2"/>
<keyword evidence="7" id="KW-0862">Zinc</keyword>
<comment type="similarity">
    <text evidence="2">Belongs to the UPF0073 (Hly-III) family.</text>
</comment>
<feature type="binding site" evidence="7">
    <location>
        <position position="194"/>
    </location>
    <ligand>
        <name>Zn(2+)</name>
        <dbReference type="ChEBI" id="CHEBI:29105"/>
    </ligand>
</feature>
<keyword evidence="10" id="KW-1185">Reference proteome</keyword>
<evidence type="ECO:0000256" key="6">
    <source>
        <dbReference type="ARBA" id="ARBA00023136"/>
    </source>
</evidence>
<feature type="transmembrane region" description="Helical" evidence="8">
    <location>
        <begin position="135"/>
        <end position="153"/>
    </location>
</feature>
<dbReference type="AlphaFoldDB" id="A0A1M7IYJ2"/>
<evidence type="ECO:0000256" key="4">
    <source>
        <dbReference type="ARBA" id="ARBA00022692"/>
    </source>
</evidence>
<dbReference type="STRING" id="1120996.SAMN02746066_02009"/>
<feature type="transmembrane region" description="Helical" evidence="8">
    <location>
        <begin position="159"/>
        <end position="184"/>
    </location>
</feature>
<keyword evidence="3" id="KW-1003">Cell membrane</keyword>
<evidence type="ECO:0000313" key="10">
    <source>
        <dbReference type="Proteomes" id="UP000184038"/>
    </source>
</evidence>
<keyword evidence="6 8" id="KW-0472">Membrane</keyword>
<evidence type="ECO:0000256" key="2">
    <source>
        <dbReference type="ARBA" id="ARBA00008488"/>
    </source>
</evidence>
<dbReference type="GO" id="GO:0005886">
    <property type="term" value="C:plasma membrane"/>
    <property type="evidence" value="ECO:0007669"/>
    <property type="project" value="UniProtKB-SubCell"/>
</dbReference>
<dbReference type="Pfam" id="PF03006">
    <property type="entry name" value="HlyIII"/>
    <property type="match status" value="1"/>
</dbReference>
<name>A0A1M7IYJ2_9FIRM</name>
<dbReference type="InterPro" id="IPR004254">
    <property type="entry name" value="AdipoR/HlyIII-related"/>
</dbReference>
<feature type="binding site" evidence="7">
    <location>
        <position position="198"/>
    </location>
    <ligand>
        <name>Zn(2+)</name>
        <dbReference type="ChEBI" id="CHEBI:29105"/>
    </ligand>
</feature>
<dbReference type="NCBIfam" id="TIGR01065">
    <property type="entry name" value="hlyIII"/>
    <property type="match status" value="1"/>
</dbReference>
<organism evidence="9 10">
    <name type="scientific">Anaerosporobacter mobilis DSM 15930</name>
    <dbReference type="NCBI Taxonomy" id="1120996"/>
    <lineage>
        <taxon>Bacteria</taxon>
        <taxon>Bacillati</taxon>
        <taxon>Bacillota</taxon>
        <taxon>Clostridia</taxon>
        <taxon>Lachnospirales</taxon>
        <taxon>Lachnospiraceae</taxon>
        <taxon>Anaerosporobacter</taxon>
    </lineage>
</organism>
<keyword evidence="7" id="KW-0479">Metal-binding</keyword>
<dbReference type="GO" id="GO:0046872">
    <property type="term" value="F:metal ion binding"/>
    <property type="evidence" value="ECO:0007669"/>
    <property type="project" value="UniProtKB-KW"/>
</dbReference>
<dbReference type="Proteomes" id="UP000184038">
    <property type="component" value="Unassembled WGS sequence"/>
</dbReference>
<gene>
    <name evidence="9" type="ORF">SAMN02746066_02009</name>
</gene>
<dbReference type="InterPro" id="IPR005744">
    <property type="entry name" value="Hy-lIII"/>
</dbReference>
<feature type="binding site" evidence="7">
    <location>
        <position position="63"/>
    </location>
    <ligand>
        <name>Zn(2+)</name>
        <dbReference type="ChEBI" id="CHEBI:29105"/>
    </ligand>
</feature>
<feature type="transmembrane region" description="Helical" evidence="8">
    <location>
        <begin position="40"/>
        <end position="62"/>
    </location>
</feature>
<sequence>MKKLHLKDPASALTHIIGSATALLISIPLLIQLARTSDSLHLISLGIFSFGLVLLYTASSLYHSINSTETINRRLKKFDHMSISILIASTYTPICLIVLGGRTGWTLFIVIWAMALAGICLKAFWIYCPRWVSSVIYIAMGWMCIFAFPQLLAKLSGPAFGWLLAGGVIYTVGGVIYALKLPVFNSIHKNFNSHDIFHLFCLGGSFCHFVLMYFYVAKMTV</sequence>
<keyword evidence="5 8" id="KW-1133">Transmembrane helix</keyword>
<feature type="transmembrane region" description="Helical" evidence="8">
    <location>
        <begin position="107"/>
        <end position="128"/>
    </location>
</feature>
<dbReference type="RefSeq" id="WP_073286979.1">
    <property type="nucleotide sequence ID" value="NZ_FRCP01000010.1"/>
</dbReference>
<feature type="transmembrane region" description="Helical" evidence="8">
    <location>
        <begin position="12"/>
        <end position="34"/>
    </location>
</feature>
<evidence type="ECO:0000256" key="3">
    <source>
        <dbReference type="ARBA" id="ARBA00022475"/>
    </source>
</evidence>
<proteinExistence type="inferred from homology"/>
<evidence type="ECO:0000256" key="5">
    <source>
        <dbReference type="ARBA" id="ARBA00022989"/>
    </source>
</evidence>
<evidence type="ECO:0000256" key="8">
    <source>
        <dbReference type="SAM" id="Phobius"/>
    </source>
</evidence>
<dbReference type="PANTHER" id="PTHR20855">
    <property type="entry name" value="ADIPOR/PROGESTIN RECEPTOR-RELATED"/>
    <property type="match status" value="1"/>
</dbReference>
<dbReference type="GO" id="GO:0140911">
    <property type="term" value="F:pore-forming activity"/>
    <property type="evidence" value="ECO:0007669"/>
    <property type="project" value="InterPro"/>
</dbReference>